<keyword evidence="2" id="KW-1185">Reference proteome</keyword>
<dbReference type="EMBL" id="QQXK01000039">
    <property type="protein sequence ID" value="RII41041.1"/>
    <property type="molecule type" value="Genomic_DNA"/>
</dbReference>
<dbReference type="RefSeq" id="WP_119425870.1">
    <property type="nucleotide sequence ID" value="NZ_QQXK01000039.1"/>
</dbReference>
<accession>A0A399J6G9</accession>
<comment type="caution">
    <text evidence="1">The sequence shown here is derived from an EMBL/GenBank/DDBJ whole genome shotgun (WGS) entry which is preliminary data.</text>
</comment>
<evidence type="ECO:0008006" key="3">
    <source>
        <dbReference type="Google" id="ProtNLM"/>
    </source>
</evidence>
<dbReference type="SUPFAM" id="SSF75011">
    <property type="entry name" value="3-carboxy-cis,cis-mucoante lactonizing enzyme"/>
    <property type="match status" value="1"/>
</dbReference>
<proteinExistence type="predicted"/>
<protein>
    <recommendedName>
        <fullName evidence="3">S9 family peptidase</fullName>
    </recommendedName>
</protein>
<dbReference type="AlphaFoldDB" id="A0A399J6G9"/>
<reference evidence="1 2" key="1">
    <citation type="submission" date="2018-07" db="EMBL/GenBank/DDBJ databases">
        <title>Arthrobacter sp. nov., isolated from raw cow's milk with high bacterial count.</title>
        <authorList>
            <person name="Hahne J."/>
            <person name="Isele D."/>
            <person name="Lipski A."/>
        </authorList>
    </citation>
    <scope>NUCLEOTIDE SEQUENCE [LARGE SCALE GENOMIC DNA]</scope>
    <source>
        <strain evidence="1 2">JZ R-35</strain>
    </source>
</reference>
<name>A0A399J6G9_9MICC</name>
<dbReference type="Proteomes" id="UP000265419">
    <property type="component" value="Unassembled WGS sequence"/>
</dbReference>
<evidence type="ECO:0000313" key="2">
    <source>
        <dbReference type="Proteomes" id="UP000265419"/>
    </source>
</evidence>
<evidence type="ECO:0000313" key="1">
    <source>
        <dbReference type="EMBL" id="RII41041.1"/>
    </source>
</evidence>
<organism evidence="1 2">
    <name type="scientific">Galactobacter valiniphilus</name>
    <dbReference type="NCBI Taxonomy" id="2676122"/>
    <lineage>
        <taxon>Bacteria</taxon>
        <taxon>Bacillati</taxon>
        <taxon>Actinomycetota</taxon>
        <taxon>Actinomycetes</taxon>
        <taxon>Micrococcales</taxon>
        <taxon>Micrococcaceae</taxon>
        <taxon>Galactobacter</taxon>
    </lineage>
</organism>
<sequence>MNVPPLYLADHRAGVLYRLHRNALTTVDAGVLSEHAGVAQASCELALWIDEAAGEAVLDTPSGSTRISVAVPAEHVAVDPTGRLALVTPGLGLDLDPWNPVASFVDLESGVAARFRTRPGEPGAGWVRDATTGEPVAVLRHREPGAIEAIGLDELLALGPHVPALSGQLCEELAPDGHGDVASGEVFATATSRGLERFRVRHGRPEAAGIVRWPSPGRAHYLRLDPATGHALGVLRSGPADPQRWAEWNNAMAWIDLHSGRARSLELPPGLAFRFGLGGDTAAVATIHPDGDHLSVLRRDASGWRLAETRALPALSGSPRPGHVPWEGIAGAPAQRRSVAVSADGRWIAVTRGGDSQMHVLNAARHGSPLRAVAVPTSLDEGGIAFFREDTVGAAPAHADGVGR</sequence>
<gene>
    <name evidence="1" type="ORF">DWB68_14690</name>
</gene>